<keyword evidence="4" id="KW-1185">Reference proteome</keyword>
<accession>A0A9Q3BWT5</accession>
<feature type="signal peptide" evidence="2">
    <location>
        <begin position="1"/>
        <end position="20"/>
    </location>
</feature>
<protein>
    <submittedName>
        <fullName evidence="3">Uncharacterized protein</fullName>
    </submittedName>
</protein>
<dbReference type="EMBL" id="AVOT02003130">
    <property type="protein sequence ID" value="MBW0472565.1"/>
    <property type="molecule type" value="Genomic_DNA"/>
</dbReference>
<keyword evidence="2" id="KW-0732">Signal</keyword>
<sequence length="632" mass="71732">MFNWSLILLILSLRALIVPAELLSWSNTRDAPELPFFSRPFQYSGEENDSHHLPTTEGDKHNLHAATSHNHRLPSEPLFGTLDLFPQYPSSHNYQGGKNDLHPVTSHAEFPLPNKSLRTLNLFHQHPSSHSVQELPRRTLTLFPKDPSSLHDQDILSGNHNTQSLKFSHLHTKESCIPRVSNIAIETLSAKSVHEMYAEQPNLSKIRRERDFLQTSLRPLAGGADDGALVPACGSHVFFHESHYHDPNLVRSISIPFYSQPHKRQKMENSLRISNVPNQSLNLGSNYNNPYEFPMPTPYGAPQENQAKSSSQKGSKRKSPKVLEVQVTRVNPSKADPSKNALSARAKGGIGSVVPQNSIKTHEPFSFYPHEKVLAFISSISNKKPIHRLKLEWVSDLAHSIMELPNWKGSLEELKLFNFQQENGCLKTLADFLWELNARTLNVLGVGSGHDFFLMEQELLKNWFKEEVGKLLAPCDGAGQETTVDAECIKNYFSGFSHVKKKQRRWSVATKAKSFEDSNFTKVVDEWDLQKTKAIINIVGSYYKFHNFPKWNLLFVSDEDFLQKTLIYVRRKTLSHEAVAEPQVANSPLLSFFPWQTPELPEKVKENSGPPLKPLLIDELVFEIDERNQIIG</sequence>
<name>A0A9Q3BWT5_9BASI</name>
<dbReference type="AlphaFoldDB" id="A0A9Q3BWT5"/>
<organism evidence="3 4">
    <name type="scientific">Austropuccinia psidii MF-1</name>
    <dbReference type="NCBI Taxonomy" id="1389203"/>
    <lineage>
        <taxon>Eukaryota</taxon>
        <taxon>Fungi</taxon>
        <taxon>Dikarya</taxon>
        <taxon>Basidiomycota</taxon>
        <taxon>Pucciniomycotina</taxon>
        <taxon>Pucciniomycetes</taxon>
        <taxon>Pucciniales</taxon>
        <taxon>Sphaerophragmiaceae</taxon>
        <taxon>Austropuccinia</taxon>
    </lineage>
</organism>
<reference evidence="3" key="1">
    <citation type="submission" date="2021-03" db="EMBL/GenBank/DDBJ databases">
        <title>Draft genome sequence of rust myrtle Austropuccinia psidii MF-1, a brazilian biotype.</title>
        <authorList>
            <person name="Quecine M.C."/>
            <person name="Pachon D.M.R."/>
            <person name="Bonatelli M.L."/>
            <person name="Correr F.H."/>
            <person name="Franceschini L.M."/>
            <person name="Leite T.F."/>
            <person name="Margarido G.R.A."/>
            <person name="Almeida C.A."/>
            <person name="Ferrarezi J.A."/>
            <person name="Labate C.A."/>
        </authorList>
    </citation>
    <scope>NUCLEOTIDE SEQUENCE</scope>
    <source>
        <strain evidence="3">MF-1</strain>
    </source>
</reference>
<dbReference type="Proteomes" id="UP000765509">
    <property type="component" value="Unassembled WGS sequence"/>
</dbReference>
<proteinExistence type="predicted"/>
<feature type="region of interest" description="Disordered" evidence="1">
    <location>
        <begin position="284"/>
        <end position="342"/>
    </location>
</feature>
<gene>
    <name evidence="3" type="ORF">O181_012280</name>
</gene>
<evidence type="ECO:0000313" key="3">
    <source>
        <dbReference type="EMBL" id="MBW0472565.1"/>
    </source>
</evidence>
<comment type="caution">
    <text evidence="3">The sequence shown here is derived from an EMBL/GenBank/DDBJ whole genome shotgun (WGS) entry which is preliminary data.</text>
</comment>
<evidence type="ECO:0000256" key="1">
    <source>
        <dbReference type="SAM" id="MobiDB-lite"/>
    </source>
</evidence>
<feature type="chain" id="PRO_5040410977" evidence="2">
    <location>
        <begin position="21"/>
        <end position="632"/>
    </location>
</feature>
<dbReference type="OrthoDB" id="2516046at2759"/>
<evidence type="ECO:0000256" key="2">
    <source>
        <dbReference type="SAM" id="SignalP"/>
    </source>
</evidence>
<evidence type="ECO:0000313" key="4">
    <source>
        <dbReference type="Proteomes" id="UP000765509"/>
    </source>
</evidence>